<evidence type="ECO:0000256" key="11">
    <source>
        <dbReference type="ARBA" id="ARBA00023303"/>
    </source>
</evidence>
<keyword evidence="6" id="KW-1133">Transmembrane helix</keyword>
<proteinExistence type="inferred from homology"/>
<keyword evidence="5 12" id="KW-0812">Transmembrane</keyword>
<dbReference type="OrthoDB" id="6419538at2759"/>
<dbReference type="EMBL" id="BMAO01037193">
    <property type="protein sequence ID" value="GFR15946.1"/>
    <property type="molecule type" value="Genomic_DNA"/>
</dbReference>
<reference evidence="14" key="1">
    <citation type="submission" date="2020-07" db="EMBL/GenBank/DDBJ databases">
        <title>Multicomponent nature underlies the extraordinary mechanical properties of spider dragline silk.</title>
        <authorList>
            <person name="Kono N."/>
            <person name="Nakamura H."/>
            <person name="Mori M."/>
            <person name="Yoshida Y."/>
            <person name="Ohtoshi R."/>
            <person name="Malay A.D."/>
            <person name="Moran D.A.P."/>
            <person name="Tomita M."/>
            <person name="Numata K."/>
            <person name="Arakawa K."/>
        </authorList>
    </citation>
    <scope>NUCLEOTIDE SEQUENCE</scope>
</reference>
<organism evidence="14 15">
    <name type="scientific">Trichonephila clavata</name>
    <name type="common">Joro spider</name>
    <name type="synonym">Nephila clavata</name>
    <dbReference type="NCBI Taxonomy" id="2740835"/>
    <lineage>
        <taxon>Eukaryota</taxon>
        <taxon>Metazoa</taxon>
        <taxon>Ecdysozoa</taxon>
        <taxon>Arthropoda</taxon>
        <taxon>Chelicerata</taxon>
        <taxon>Arachnida</taxon>
        <taxon>Araneae</taxon>
        <taxon>Araneomorphae</taxon>
        <taxon>Entelegynae</taxon>
        <taxon>Araneoidea</taxon>
        <taxon>Nephilidae</taxon>
        <taxon>Trichonephila</taxon>
    </lineage>
</organism>
<comment type="caution">
    <text evidence="14">The sequence shown here is derived from an EMBL/GenBank/DDBJ whole genome shotgun (WGS) entry which is preliminary data.</text>
</comment>
<dbReference type="PANTHER" id="PTHR11690">
    <property type="entry name" value="AMILORIDE-SENSITIVE SODIUM CHANNEL-RELATED"/>
    <property type="match status" value="1"/>
</dbReference>
<dbReference type="GO" id="GO:0015280">
    <property type="term" value="F:ligand-gated sodium channel activity"/>
    <property type="evidence" value="ECO:0007669"/>
    <property type="project" value="TreeGrafter"/>
</dbReference>
<keyword evidence="9" id="KW-0472">Membrane</keyword>
<keyword evidence="10 12" id="KW-0739">Sodium transport</keyword>
<comment type="subcellular location">
    <subcellularLocation>
        <location evidence="1">Membrane</location>
        <topology evidence="1">Multi-pass membrane protein</topology>
    </subcellularLocation>
</comment>
<dbReference type="Gene3D" id="1.10.287.770">
    <property type="entry name" value="YojJ-like"/>
    <property type="match status" value="1"/>
</dbReference>
<evidence type="ECO:0000313" key="15">
    <source>
        <dbReference type="Proteomes" id="UP000887116"/>
    </source>
</evidence>
<evidence type="ECO:0000256" key="9">
    <source>
        <dbReference type="ARBA" id="ARBA00023136"/>
    </source>
</evidence>
<protein>
    <recommendedName>
        <fullName evidence="16">Amiloride-sensitive sodium channel</fullName>
    </recommendedName>
</protein>
<evidence type="ECO:0000256" key="13">
    <source>
        <dbReference type="SAM" id="MobiDB-lite"/>
    </source>
</evidence>
<evidence type="ECO:0000256" key="12">
    <source>
        <dbReference type="RuleBase" id="RU000679"/>
    </source>
</evidence>
<evidence type="ECO:0000256" key="3">
    <source>
        <dbReference type="ARBA" id="ARBA00022448"/>
    </source>
</evidence>
<evidence type="ECO:0000313" key="14">
    <source>
        <dbReference type="EMBL" id="GFR15946.1"/>
    </source>
</evidence>
<dbReference type="Pfam" id="PF00858">
    <property type="entry name" value="ASC"/>
    <property type="match status" value="1"/>
</dbReference>
<keyword evidence="3 12" id="KW-0813">Transport</keyword>
<feature type="region of interest" description="Disordered" evidence="13">
    <location>
        <begin position="170"/>
        <end position="194"/>
    </location>
</feature>
<sequence length="215" mass="24943">KCRSEVLRNFTDVGNDCDDICKPSCRSVRYDISLSKASWPNLNHQQFVMNRSFEQWSHLPEALGLLDAFEYDENTTDFVNDTFLAENTSTFFSSVYSENLLRVHVFVEEMIYMSIEESYSYTLPKLMADLGGCLGLYLGVSVISIIEFIDLFGSATLLCLMGNRDFDSSLRRTGSRKRRRKNRTTENGSRTSTGYFRRRVQSNKNYFRNVDQAWR</sequence>
<keyword evidence="7" id="KW-0915">Sodium</keyword>
<comment type="similarity">
    <text evidence="2 12">Belongs to the amiloride-sensitive sodium channel (TC 1.A.6) family.</text>
</comment>
<dbReference type="Proteomes" id="UP000887116">
    <property type="component" value="Unassembled WGS sequence"/>
</dbReference>
<evidence type="ECO:0008006" key="16">
    <source>
        <dbReference type="Google" id="ProtNLM"/>
    </source>
</evidence>
<keyword evidence="4 12" id="KW-0894">Sodium channel</keyword>
<keyword evidence="8 12" id="KW-0406">Ion transport</keyword>
<evidence type="ECO:0000256" key="5">
    <source>
        <dbReference type="ARBA" id="ARBA00022692"/>
    </source>
</evidence>
<feature type="compositionally biased region" description="Basic residues" evidence="13">
    <location>
        <begin position="173"/>
        <end position="182"/>
    </location>
</feature>
<evidence type="ECO:0000256" key="6">
    <source>
        <dbReference type="ARBA" id="ARBA00022989"/>
    </source>
</evidence>
<dbReference type="GO" id="GO:0005886">
    <property type="term" value="C:plasma membrane"/>
    <property type="evidence" value="ECO:0007669"/>
    <property type="project" value="TreeGrafter"/>
</dbReference>
<dbReference type="AlphaFoldDB" id="A0A8X6H2A7"/>
<feature type="non-terminal residue" evidence="14">
    <location>
        <position position="1"/>
    </location>
</feature>
<dbReference type="InterPro" id="IPR001873">
    <property type="entry name" value="ENaC"/>
</dbReference>
<keyword evidence="15" id="KW-1185">Reference proteome</keyword>
<name>A0A8X6H2A7_TRICU</name>
<evidence type="ECO:0000256" key="8">
    <source>
        <dbReference type="ARBA" id="ARBA00023065"/>
    </source>
</evidence>
<dbReference type="PANTHER" id="PTHR11690:SF248">
    <property type="entry name" value="PICKPOCKET 17, ISOFORM A"/>
    <property type="match status" value="1"/>
</dbReference>
<evidence type="ECO:0000256" key="4">
    <source>
        <dbReference type="ARBA" id="ARBA00022461"/>
    </source>
</evidence>
<accession>A0A8X6H2A7</accession>
<evidence type="ECO:0000256" key="7">
    <source>
        <dbReference type="ARBA" id="ARBA00023053"/>
    </source>
</evidence>
<evidence type="ECO:0000256" key="1">
    <source>
        <dbReference type="ARBA" id="ARBA00004141"/>
    </source>
</evidence>
<gene>
    <name evidence="14" type="primary">NCL1_23393</name>
    <name evidence="14" type="ORF">TNCT_244711</name>
</gene>
<evidence type="ECO:0000256" key="10">
    <source>
        <dbReference type="ARBA" id="ARBA00023201"/>
    </source>
</evidence>
<keyword evidence="11 12" id="KW-0407">Ion channel</keyword>
<evidence type="ECO:0000256" key="2">
    <source>
        <dbReference type="ARBA" id="ARBA00007193"/>
    </source>
</evidence>